<dbReference type="PATRIC" id="fig|1095741.3.peg.1220"/>
<accession>I0Q250</accession>
<dbReference type="Pfam" id="PF18476">
    <property type="entry name" value="PIN_8"/>
    <property type="match status" value="1"/>
</dbReference>
<comment type="caution">
    <text evidence="3">The sequence shown here is derived from an EMBL/GenBank/DDBJ whole genome shotgun (WGS) entry which is preliminary data.</text>
</comment>
<evidence type="ECO:0000313" key="3">
    <source>
        <dbReference type="EMBL" id="EIC75352.1"/>
    </source>
</evidence>
<dbReference type="RefSeq" id="WP_000932024.1">
    <property type="nucleotide sequence ID" value="NZ_AJKQ01000020.1"/>
</dbReference>
<dbReference type="Proteomes" id="UP000004548">
    <property type="component" value="Unassembled WGS sequence"/>
</dbReference>
<proteinExistence type="predicted"/>
<feature type="domain" description="PIN like" evidence="2">
    <location>
        <begin position="40"/>
        <end position="284"/>
    </location>
</feature>
<keyword evidence="1" id="KW-0175">Coiled coil</keyword>
<reference evidence="3 4" key="1">
    <citation type="submission" date="2012-03" db="EMBL/GenBank/DDBJ databases">
        <authorList>
            <person name="Durkin A.S."/>
            <person name="McCorrison J."/>
            <person name="Torralba M."/>
            <person name="Gillis M."/>
            <person name="Methe B."/>
            <person name="Sutton G."/>
            <person name="Nelson K.E."/>
        </authorList>
    </citation>
    <scope>NUCLEOTIDE SEQUENCE [LARGE SCALE GENOMIC DNA]</scope>
    <source>
        <strain evidence="3 4">SK610</strain>
    </source>
</reference>
<evidence type="ECO:0000256" key="1">
    <source>
        <dbReference type="SAM" id="Coils"/>
    </source>
</evidence>
<dbReference type="EMBL" id="AJKQ01000020">
    <property type="protein sequence ID" value="EIC75352.1"/>
    <property type="molecule type" value="Genomic_DNA"/>
</dbReference>
<sequence length="450" mass="52615">MLNIIKEYNKDFTTEMIKESFFVIDNNCLLFPLKDYVLGEKIVDSFDKIKKDVYIPYVTQIEYLENELNIINARNEKVEKAREIIKNIENSNKLLETSIKNIVNNNLFSDINKYKKVDDMKTMYNQISKFKEDYFERIDKYTEELKVINNKLIDEKNKLLKKVDWKISTTSVDEIKRVIEKFLDEVKLGSDYTDNTLSRYIERIDARYKLKISPGYEDIVEKSKETIFLGGKSVPRFYSDAIFWLDALDYIKCNPNVVKDKKYLIVISNEGKPDWVLEGNKTKINLDMYSECCRETGLIVKKIDIWTLLKATGVADGSSIETSRKNYDNEKYDFSLYGQNYVGITQQAKMMGIVFEKIISKIDGSDISIPCVLPFEDSLKEINTTFDRYIIVTDKLGKEFIVGTSLNFTQKLRYIFDLLDGRVEKSAGQLRFIDSEVQSDWEKICSQRKK</sequence>
<name>I0Q250_STROR</name>
<evidence type="ECO:0000313" key="4">
    <source>
        <dbReference type="Proteomes" id="UP000004548"/>
    </source>
</evidence>
<evidence type="ECO:0000259" key="2">
    <source>
        <dbReference type="Pfam" id="PF18476"/>
    </source>
</evidence>
<gene>
    <name evidence="3" type="ORF">HMPREF1115_1484</name>
</gene>
<organism evidence="3 4">
    <name type="scientific">Streptococcus oralis SK610</name>
    <dbReference type="NCBI Taxonomy" id="1095741"/>
    <lineage>
        <taxon>Bacteria</taxon>
        <taxon>Bacillati</taxon>
        <taxon>Bacillota</taxon>
        <taxon>Bacilli</taxon>
        <taxon>Lactobacillales</taxon>
        <taxon>Streptococcaceae</taxon>
        <taxon>Streptococcus</taxon>
    </lineage>
</organism>
<dbReference type="InterPro" id="IPR041578">
    <property type="entry name" value="PIN_8"/>
</dbReference>
<feature type="coiled-coil region" evidence="1">
    <location>
        <begin position="131"/>
        <end position="158"/>
    </location>
</feature>
<dbReference type="AlphaFoldDB" id="I0Q250"/>
<protein>
    <recommendedName>
        <fullName evidence="2">PIN like domain-containing protein</fullName>
    </recommendedName>
</protein>
<feature type="coiled-coil region" evidence="1">
    <location>
        <begin position="61"/>
        <end position="105"/>
    </location>
</feature>